<keyword evidence="5 13" id="KW-0812">Transmembrane</keyword>
<evidence type="ECO:0000256" key="9">
    <source>
        <dbReference type="ARBA" id="ARBA00023136"/>
    </source>
</evidence>
<dbReference type="GO" id="GO:0000139">
    <property type="term" value="C:Golgi membrane"/>
    <property type="evidence" value="ECO:0007669"/>
    <property type="project" value="UniProtKB-SubCell"/>
</dbReference>
<comment type="similarity">
    <text evidence="2">Belongs to the glycosyltransferase 29 family.</text>
</comment>
<dbReference type="InterPro" id="IPR050943">
    <property type="entry name" value="Glycosyltr_29_Sialyltrsf"/>
</dbReference>
<evidence type="ECO:0000313" key="14">
    <source>
        <dbReference type="EMBL" id="KAF6720045.1"/>
    </source>
</evidence>
<dbReference type="GO" id="GO:0006491">
    <property type="term" value="P:N-glycan processing"/>
    <property type="evidence" value="ECO:0007669"/>
    <property type="project" value="TreeGrafter"/>
</dbReference>
<name>A0A834C462_ORYME</name>
<evidence type="ECO:0000256" key="10">
    <source>
        <dbReference type="ARBA" id="ARBA00023157"/>
    </source>
</evidence>
<keyword evidence="4 14" id="KW-0808">Transferase</keyword>
<dbReference type="Proteomes" id="UP000646548">
    <property type="component" value="Unassembled WGS sequence"/>
</dbReference>
<dbReference type="PANTHER" id="PTHR11987">
    <property type="entry name" value="ALPHA-2,8-SIALYLTRANSFERASE"/>
    <property type="match status" value="1"/>
</dbReference>
<keyword evidence="7 13" id="KW-1133">Transmembrane helix</keyword>
<dbReference type="Gene3D" id="3.90.1480.20">
    <property type="entry name" value="Glycosyl transferase family 29"/>
    <property type="match status" value="1"/>
</dbReference>
<dbReference type="EMBL" id="WKFB01000531">
    <property type="protein sequence ID" value="KAF6720045.1"/>
    <property type="molecule type" value="Genomic_DNA"/>
</dbReference>
<keyword evidence="6" id="KW-0735">Signal-anchor</keyword>
<evidence type="ECO:0000256" key="13">
    <source>
        <dbReference type="SAM" id="Phobius"/>
    </source>
</evidence>
<dbReference type="InterPro" id="IPR012163">
    <property type="entry name" value="Sialyl_trans"/>
</dbReference>
<evidence type="ECO:0000256" key="11">
    <source>
        <dbReference type="ARBA" id="ARBA00023180"/>
    </source>
</evidence>
<dbReference type="InterPro" id="IPR001675">
    <property type="entry name" value="Glyco_trans_29"/>
</dbReference>
<evidence type="ECO:0000256" key="8">
    <source>
        <dbReference type="ARBA" id="ARBA00023034"/>
    </source>
</evidence>
<sequence length="359" mass="40912">MRGYLLKELLSMMITLLFVGSLLTSLGWYMVDTNNVQPRQLPPLKKSPTKLPEPCKNCDETVKKAFELYSEPWKKQEDNYNQFRSQLNTKCNALENAIITQANTPKGTKILFDGDKKTNMAVNEEIFGTLIKENPFPNKTWSSCAVVGNGGILANSSCGRTIDAAQFVIRCNLPPLSNGLEKDVGNKTDMVTANPSIIIEKYFSLMQRRRPFAEALRSYGNALVLLPAFSFRHNTALSLRAFYTIDDFRGSARAVYFNPKYLRNLATFWRSKGLKSPRLSTGIMMASIALEMCSEVHLYGFWPFEIHPYSSQTLMNHYYDDRKAKNKFHAMPTEFNLLLKLHREGVLRLHLGECHPDEK</sequence>
<feature type="transmembrane region" description="Helical" evidence="13">
    <location>
        <begin position="12"/>
        <end position="31"/>
    </location>
</feature>
<feature type="disulfide bond" evidence="12">
    <location>
        <begin position="144"/>
        <end position="293"/>
    </location>
</feature>
<comment type="caution">
    <text evidence="14">The sequence shown here is derived from an EMBL/GenBank/DDBJ whole genome shotgun (WGS) entry which is preliminary data.</text>
</comment>
<dbReference type="GO" id="GO:0003828">
    <property type="term" value="F:alpha-N-acetylneuraminate alpha-2,8-sialyltransferase activity"/>
    <property type="evidence" value="ECO:0007669"/>
    <property type="project" value="TreeGrafter"/>
</dbReference>
<evidence type="ECO:0000313" key="15">
    <source>
        <dbReference type="Proteomes" id="UP000646548"/>
    </source>
</evidence>
<comment type="subcellular location">
    <subcellularLocation>
        <location evidence="1">Golgi apparatus membrane</location>
        <topology evidence="1">Single-pass type II membrane protein</topology>
    </subcellularLocation>
</comment>
<dbReference type="Pfam" id="PF00777">
    <property type="entry name" value="Glyco_transf_29"/>
    <property type="match status" value="1"/>
</dbReference>
<gene>
    <name evidence="14" type="ORF">FQA47_025371</name>
</gene>
<evidence type="ECO:0000256" key="12">
    <source>
        <dbReference type="PIRSR" id="PIRSR005557-2"/>
    </source>
</evidence>
<dbReference type="InterPro" id="IPR038578">
    <property type="entry name" value="GT29-like_sf"/>
</dbReference>
<keyword evidence="8" id="KW-0333">Golgi apparatus</keyword>
<organism evidence="14 15">
    <name type="scientific">Oryzias melastigma</name>
    <name type="common">Marine medaka</name>
    <dbReference type="NCBI Taxonomy" id="30732"/>
    <lineage>
        <taxon>Eukaryota</taxon>
        <taxon>Metazoa</taxon>
        <taxon>Chordata</taxon>
        <taxon>Craniata</taxon>
        <taxon>Vertebrata</taxon>
        <taxon>Euteleostomi</taxon>
        <taxon>Actinopterygii</taxon>
        <taxon>Neopterygii</taxon>
        <taxon>Teleostei</taxon>
        <taxon>Neoteleostei</taxon>
        <taxon>Acanthomorphata</taxon>
        <taxon>Ovalentaria</taxon>
        <taxon>Atherinomorphae</taxon>
        <taxon>Beloniformes</taxon>
        <taxon>Adrianichthyidae</taxon>
        <taxon>Oryziinae</taxon>
        <taxon>Oryzias</taxon>
    </lineage>
</organism>
<dbReference type="PIRSF" id="PIRSF005557">
    <property type="entry name" value="Sialyl_trans"/>
    <property type="match status" value="1"/>
</dbReference>
<accession>A0A834C462</accession>
<dbReference type="FunFam" id="3.90.1480.20:FF:000001">
    <property type="entry name" value="ST8 alpha-N-acetyl-neuraminide alpha-2,8-sialyltransferase 2"/>
    <property type="match status" value="1"/>
</dbReference>
<keyword evidence="11" id="KW-0325">Glycoprotein</keyword>
<proteinExistence type="inferred from homology"/>
<dbReference type="AlphaFoldDB" id="A0A834C462"/>
<evidence type="ECO:0000256" key="3">
    <source>
        <dbReference type="ARBA" id="ARBA00022676"/>
    </source>
</evidence>
<reference evidence="14" key="1">
    <citation type="journal article" name="BMC Genomics">
        <title>Long-read sequencing and de novo genome assembly of marine medaka (Oryzias melastigma).</title>
        <authorList>
            <person name="Liang P."/>
            <person name="Saqib H.S.A."/>
            <person name="Ni X."/>
            <person name="Shen Y."/>
        </authorList>
    </citation>
    <scope>NUCLEOTIDE SEQUENCE</scope>
    <source>
        <strain evidence="14">Bigg-433</strain>
    </source>
</reference>
<evidence type="ECO:0000256" key="1">
    <source>
        <dbReference type="ARBA" id="ARBA00004323"/>
    </source>
</evidence>
<protein>
    <submittedName>
        <fullName evidence="14">Alpha-2,8-sialyltransferase 8F</fullName>
    </submittedName>
</protein>
<keyword evidence="9 13" id="KW-0472">Membrane</keyword>
<dbReference type="PANTHER" id="PTHR11987:SF50">
    <property type="entry name" value="ALPHA-2,8-SIALYLTRANSFERASE 8F"/>
    <property type="match status" value="1"/>
</dbReference>
<evidence type="ECO:0000256" key="7">
    <source>
        <dbReference type="ARBA" id="ARBA00022989"/>
    </source>
</evidence>
<keyword evidence="10" id="KW-1015">Disulfide bond</keyword>
<evidence type="ECO:0000256" key="2">
    <source>
        <dbReference type="ARBA" id="ARBA00006003"/>
    </source>
</evidence>
<evidence type="ECO:0000256" key="6">
    <source>
        <dbReference type="ARBA" id="ARBA00022968"/>
    </source>
</evidence>
<evidence type="ECO:0000256" key="5">
    <source>
        <dbReference type="ARBA" id="ARBA00022692"/>
    </source>
</evidence>
<keyword evidence="3 14" id="KW-0328">Glycosyltransferase</keyword>
<evidence type="ECO:0000256" key="4">
    <source>
        <dbReference type="ARBA" id="ARBA00022679"/>
    </source>
</evidence>
<dbReference type="GO" id="GO:0009311">
    <property type="term" value="P:oligosaccharide metabolic process"/>
    <property type="evidence" value="ECO:0007669"/>
    <property type="project" value="TreeGrafter"/>
</dbReference>